<feature type="region of interest" description="Disordered" evidence="1">
    <location>
        <begin position="17"/>
        <end position="45"/>
    </location>
</feature>
<proteinExistence type="predicted"/>
<gene>
    <name evidence="2" type="ORF">Cvel_16052</name>
</gene>
<protein>
    <submittedName>
        <fullName evidence="2">Uncharacterized protein</fullName>
    </submittedName>
</protein>
<evidence type="ECO:0000313" key="2">
    <source>
        <dbReference type="EMBL" id="CEM10012.1"/>
    </source>
</evidence>
<feature type="compositionally biased region" description="Low complexity" evidence="1">
    <location>
        <begin position="19"/>
        <end position="38"/>
    </location>
</feature>
<dbReference type="AlphaFoldDB" id="A0A0G4FBL0"/>
<evidence type="ECO:0000256" key="1">
    <source>
        <dbReference type="SAM" id="MobiDB-lite"/>
    </source>
</evidence>
<name>A0A0G4FBL0_9ALVE</name>
<sequence length="121" mass="13279">MDRERALWLKENPASTVDISSPISQSASSSASPSSSSSFVTPSTNEEKWELVDEFPDGDEYSLHDSPLANEEERQACVLFLMEHERIAKEDEKPEGVFKASSAASLSNEQVLLAPFGKDCP</sequence>
<dbReference type="VEuPathDB" id="CryptoDB:Cvel_16052"/>
<accession>A0A0G4FBL0</accession>
<reference evidence="2" key="1">
    <citation type="submission" date="2014-11" db="EMBL/GenBank/DDBJ databases">
        <authorList>
            <person name="Otto D Thomas"/>
            <person name="Naeem Raeece"/>
        </authorList>
    </citation>
    <scope>NUCLEOTIDE SEQUENCE</scope>
</reference>
<dbReference type="EMBL" id="CDMZ01000244">
    <property type="protein sequence ID" value="CEM10012.1"/>
    <property type="molecule type" value="Genomic_DNA"/>
</dbReference>
<organism evidence="2">
    <name type="scientific">Chromera velia CCMP2878</name>
    <dbReference type="NCBI Taxonomy" id="1169474"/>
    <lineage>
        <taxon>Eukaryota</taxon>
        <taxon>Sar</taxon>
        <taxon>Alveolata</taxon>
        <taxon>Colpodellida</taxon>
        <taxon>Chromeraceae</taxon>
        <taxon>Chromera</taxon>
    </lineage>
</organism>